<gene>
    <name evidence="2" type="ORF">PM10SUCC1_30920</name>
</gene>
<keyword evidence="1" id="KW-0812">Transmembrane</keyword>
<accession>A0A9W6GM17</accession>
<keyword evidence="1" id="KW-0472">Membrane</keyword>
<proteinExistence type="predicted"/>
<sequence length="328" mass="37402">MVRNSRQRKNKLKFLMFVVTAIAVLSVVLVLNMGKRNLGETENWDNYMVIGKDNVFVVYGEKLAIQVPFEISMNKDRTLGDIAKSKNYEEVVRSLNEILPEKVENFKVVSRGQVEIDAKSMKQIPEIAMNDKRYVLTSSLNGMFLELYYDSATAEGNNNIIIDVLNANGRSGYAREAGEKLAKTFPLKYNAANFDTFEQYSYIQNKDLSDEKLKEIVMELDEKYFKIKEEGALPTLANAVVVLGREQEGLLNINIYSTEKTAAATERQLKRIGYKSVKGIAGKDIDNSFVEYNKADYYTAYKLAERLGIKHMVENKDLKEEINIFIND</sequence>
<reference evidence="2" key="1">
    <citation type="submission" date="2022-12" db="EMBL/GenBank/DDBJ databases">
        <title>Reference genome sequencing for broad-spectrum identification of bacterial and archaeal isolates by mass spectrometry.</title>
        <authorList>
            <person name="Sekiguchi Y."/>
            <person name="Tourlousse D.M."/>
        </authorList>
    </citation>
    <scope>NUCLEOTIDE SEQUENCE</scope>
    <source>
        <strain evidence="2">10succ1</strain>
    </source>
</reference>
<dbReference type="Proteomes" id="UP001144471">
    <property type="component" value="Unassembled WGS sequence"/>
</dbReference>
<evidence type="ECO:0000256" key="1">
    <source>
        <dbReference type="SAM" id="Phobius"/>
    </source>
</evidence>
<organism evidence="2 3">
    <name type="scientific">Propionigenium maris DSM 9537</name>
    <dbReference type="NCBI Taxonomy" id="1123000"/>
    <lineage>
        <taxon>Bacteria</taxon>
        <taxon>Fusobacteriati</taxon>
        <taxon>Fusobacteriota</taxon>
        <taxon>Fusobacteriia</taxon>
        <taxon>Fusobacteriales</taxon>
        <taxon>Fusobacteriaceae</taxon>
        <taxon>Propionigenium</taxon>
    </lineage>
</organism>
<feature type="transmembrane region" description="Helical" evidence="1">
    <location>
        <begin position="12"/>
        <end position="31"/>
    </location>
</feature>
<keyword evidence="1" id="KW-1133">Transmembrane helix</keyword>
<evidence type="ECO:0000313" key="3">
    <source>
        <dbReference type="Proteomes" id="UP001144471"/>
    </source>
</evidence>
<keyword evidence="3" id="KW-1185">Reference proteome</keyword>
<name>A0A9W6GM17_9FUSO</name>
<dbReference type="AlphaFoldDB" id="A0A9W6GM17"/>
<evidence type="ECO:0000313" key="2">
    <source>
        <dbReference type="EMBL" id="GLI57578.1"/>
    </source>
</evidence>
<dbReference type="RefSeq" id="WP_281837244.1">
    <property type="nucleotide sequence ID" value="NZ_BSDY01000020.1"/>
</dbReference>
<evidence type="ECO:0008006" key="4">
    <source>
        <dbReference type="Google" id="ProtNLM"/>
    </source>
</evidence>
<dbReference type="EMBL" id="BSDY01000020">
    <property type="protein sequence ID" value="GLI57578.1"/>
    <property type="molecule type" value="Genomic_DNA"/>
</dbReference>
<comment type="caution">
    <text evidence="2">The sequence shown here is derived from an EMBL/GenBank/DDBJ whole genome shotgun (WGS) entry which is preliminary data.</text>
</comment>
<protein>
    <recommendedName>
        <fullName evidence="4">LytR cell envelope-related transcriptional attenuator</fullName>
    </recommendedName>
</protein>